<evidence type="ECO:0000313" key="2">
    <source>
        <dbReference type="Proteomes" id="UP000765160"/>
    </source>
</evidence>
<dbReference type="RefSeq" id="WP_168053211.1">
    <property type="nucleotide sequence ID" value="NZ_JAATJR010000007.1"/>
</dbReference>
<evidence type="ECO:0000313" key="1">
    <source>
        <dbReference type="EMBL" id="NKE47625.1"/>
    </source>
</evidence>
<organism evidence="1 2">
    <name type="scientific">Falsiroseomonas frigidaquae</name>
    <dbReference type="NCBI Taxonomy" id="487318"/>
    <lineage>
        <taxon>Bacteria</taxon>
        <taxon>Pseudomonadati</taxon>
        <taxon>Pseudomonadota</taxon>
        <taxon>Alphaproteobacteria</taxon>
        <taxon>Acetobacterales</taxon>
        <taxon>Roseomonadaceae</taxon>
        <taxon>Falsiroseomonas</taxon>
    </lineage>
</organism>
<dbReference type="Proteomes" id="UP000765160">
    <property type="component" value="Unassembled WGS sequence"/>
</dbReference>
<dbReference type="EMBL" id="JAAVTX010000007">
    <property type="protein sequence ID" value="NKE47625.1"/>
    <property type="molecule type" value="Genomic_DNA"/>
</dbReference>
<name>A0ABX1F5L8_9PROT</name>
<protein>
    <recommendedName>
        <fullName evidence="3">Inovirus Gp2 family protein</fullName>
    </recommendedName>
</protein>
<evidence type="ECO:0008006" key="3">
    <source>
        <dbReference type="Google" id="ProtNLM"/>
    </source>
</evidence>
<reference evidence="1 2" key="1">
    <citation type="submission" date="2020-03" db="EMBL/GenBank/DDBJ databases">
        <title>Roseomonas selenitidurans sp. nov. isolated from soil.</title>
        <authorList>
            <person name="Liu H."/>
        </authorList>
    </citation>
    <scope>NUCLEOTIDE SEQUENCE [LARGE SCALE GENOMIC DNA]</scope>
    <source>
        <strain evidence="1 2">JCM 15073</strain>
    </source>
</reference>
<keyword evidence="2" id="KW-1185">Reference proteome</keyword>
<sequence>MTLGNHQAVAPHSGPYVLYQHNTNQQLPSQHPHLTWSEAKNLINAIGYAQTFPRLSLFHFTILWKYAKDYPTSTAPGMELEGWSKRYELQKKLFERMTKWIQSQRFGDEFLPRLYVWVREWGPKKKDHTHLLIYLPNPAIAQQLQDFLLRSGGFGEGIKHESPILHTAPKTNLGKHYVRRYLLKMLPPHLMVEGKNVASYFGNSHHLEKNKPAVIYCKRSGCSRTLDRLARQRDGWVERAILADLDGILRSNGSKRH</sequence>
<gene>
    <name evidence="1" type="ORF">HB662_22795</name>
</gene>
<proteinExistence type="predicted"/>
<accession>A0ABX1F5L8</accession>
<comment type="caution">
    <text evidence="1">The sequence shown here is derived from an EMBL/GenBank/DDBJ whole genome shotgun (WGS) entry which is preliminary data.</text>
</comment>